<feature type="binding site" evidence="7">
    <location>
        <position position="69"/>
    </location>
    <ligand>
        <name>shikimate</name>
        <dbReference type="ChEBI" id="CHEBI:36208"/>
    </ligand>
</feature>
<dbReference type="PANTHER" id="PTHR21089:SF1">
    <property type="entry name" value="BIFUNCTIONAL 3-DEHYDROQUINATE DEHYDRATASE_SHIKIMATE DEHYDROGENASE, CHLOROPLASTIC"/>
    <property type="match status" value="1"/>
</dbReference>
<keyword evidence="4 7" id="KW-0521">NADP</keyword>
<comment type="subunit">
    <text evidence="7">Homodimer.</text>
</comment>
<evidence type="ECO:0000256" key="6">
    <source>
        <dbReference type="ARBA" id="ARBA00023141"/>
    </source>
</evidence>
<name>A0ABW1S3W7_9LACO</name>
<comment type="similarity">
    <text evidence="7">Belongs to the shikimate dehydrogenase family.</text>
</comment>
<accession>A0ABW1S3W7</accession>
<dbReference type="InterPro" id="IPR022893">
    <property type="entry name" value="Shikimate_DH_fam"/>
</dbReference>
<feature type="binding site" evidence="7">
    <location>
        <position position="237"/>
    </location>
    <ligand>
        <name>shikimate</name>
        <dbReference type="ChEBI" id="CHEBI:36208"/>
    </ligand>
</feature>
<dbReference type="PANTHER" id="PTHR21089">
    <property type="entry name" value="SHIKIMATE DEHYDROGENASE"/>
    <property type="match status" value="1"/>
</dbReference>
<proteinExistence type="inferred from homology"/>
<organism evidence="10 11">
    <name type="scientific">Lactiplantibacillus daowaiensis</name>
    <dbReference type="NCBI Taxonomy" id="2559918"/>
    <lineage>
        <taxon>Bacteria</taxon>
        <taxon>Bacillati</taxon>
        <taxon>Bacillota</taxon>
        <taxon>Bacilli</taxon>
        <taxon>Lactobacillales</taxon>
        <taxon>Lactobacillaceae</taxon>
        <taxon>Lactiplantibacillus</taxon>
    </lineage>
</organism>
<feature type="binding site" evidence="7">
    <location>
        <position position="94"/>
    </location>
    <ligand>
        <name>shikimate</name>
        <dbReference type="ChEBI" id="CHEBI:36208"/>
    </ligand>
</feature>
<evidence type="ECO:0000259" key="8">
    <source>
        <dbReference type="Pfam" id="PF08501"/>
    </source>
</evidence>
<dbReference type="Gene3D" id="3.40.50.10860">
    <property type="entry name" value="Leucine Dehydrogenase, chain A, domain 1"/>
    <property type="match status" value="1"/>
</dbReference>
<dbReference type="Gene3D" id="3.40.50.720">
    <property type="entry name" value="NAD(P)-binding Rossmann-like Domain"/>
    <property type="match status" value="1"/>
</dbReference>
<feature type="binding site" evidence="7">
    <location>
        <begin position="22"/>
        <end position="24"/>
    </location>
    <ligand>
        <name>shikimate</name>
        <dbReference type="ChEBI" id="CHEBI:36208"/>
    </ligand>
</feature>
<dbReference type="InterPro" id="IPR011342">
    <property type="entry name" value="Shikimate_DH"/>
</dbReference>
<dbReference type="Pfam" id="PF18317">
    <property type="entry name" value="SDH_C"/>
    <property type="match status" value="1"/>
</dbReference>
<gene>
    <name evidence="7 10" type="primary">aroE</name>
    <name evidence="10" type="ORF">ACFP5Y_14410</name>
</gene>
<evidence type="ECO:0000256" key="1">
    <source>
        <dbReference type="ARBA" id="ARBA00004871"/>
    </source>
</evidence>
<dbReference type="HAMAP" id="MF_00222">
    <property type="entry name" value="Shikimate_DH_AroE"/>
    <property type="match status" value="1"/>
</dbReference>
<evidence type="ECO:0000259" key="9">
    <source>
        <dbReference type="Pfam" id="PF18317"/>
    </source>
</evidence>
<feature type="binding site" evidence="7">
    <location>
        <position position="109"/>
    </location>
    <ligand>
        <name>shikimate</name>
        <dbReference type="ChEBI" id="CHEBI:36208"/>
    </ligand>
</feature>
<feature type="binding site" evidence="7">
    <location>
        <position position="235"/>
    </location>
    <ligand>
        <name>NADP(+)</name>
        <dbReference type="ChEBI" id="CHEBI:58349"/>
    </ligand>
</feature>
<feature type="binding site" evidence="7">
    <location>
        <begin position="133"/>
        <end position="137"/>
    </location>
    <ligand>
        <name>NADP(+)</name>
        <dbReference type="ChEBI" id="CHEBI:58349"/>
    </ligand>
</feature>
<dbReference type="SUPFAM" id="SSF53223">
    <property type="entry name" value="Aminoacid dehydrogenase-like, N-terminal domain"/>
    <property type="match status" value="1"/>
</dbReference>
<reference evidence="11" key="1">
    <citation type="journal article" date="2019" name="Int. J. Syst. Evol. Microbiol.">
        <title>The Global Catalogue of Microorganisms (GCM) 10K type strain sequencing project: providing services to taxonomists for standard genome sequencing and annotation.</title>
        <authorList>
            <consortium name="The Broad Institute Genomics Platform"/>
            <consortium name="The Broad Institute Genome Sequencing Center for Infectious Disease"/>
            <person name="Wu L."/>
            <person name="Ma J."/>
        </authorList>
    </citation>
    <scope>NUCLEOTIDE SEQUENCE [LARGE SCALE GENOMIC DNA]</scope>
    <source>
        <strain evidence="11">CCM 8933</strain>
    </source>
</reference>
<protein>
    <recommendedName>
        <fullName evidence="2 7">Shikimate dehydrogenase (NADP(+))</fullName>
        <shortName evidence="7">SDH</shortName>
        <ecNumber evidence="2 7">1.1.1.25</ecNumber>
    </recommendedName>
</protein>
<keyword evidence="11" id="KW-1185">Reference proteome</keyword>
<keyword evidence="5 7" id="KW-0560">Oxidoreductase</keyword>
<dbReference type="SUPFAM" id="SSF51735">
    <property type="entry name" value="NAD(P)-binding Rossmann-fold domains"/>
    <property type="match status" value="1"/>
</dbReference>
<evidence type="ECO:0000313" key="11">
    <source>
        <dbReference type="Proteomes" id="UP001596282"/>
    </source>
</evidence>
<dbReference type="RefSeq" id="WP_137627330.1">
    <property type="nucleotide sequence ID" value="NZ_BJDJ01000001.1"/>
</dbReference>
<dbReference type="InterPro" id="IPR036291">
    <property type="entry name" value="NAD(P)-bd_dom_sf"/>
</dbReference>
<dbReference type="NCBIfam" id="NF009200">
    <property type="entry name" value="PRK12548.1"/>
    <property type="match status" value="1"/>
</dbReference>
<dbReference type="EC" id="1.1.1.25" evidence="2 7"/>
<feature type="active site" description="Proton acceptor" evidence="7">
    <location>
        <position position="73"/>
    </location>
</feature>
<dbReference type="NCBIfam" id="TIGR00507">
    <property type="entry name" value="aroE"/>
    <property type="match status" value="1"/>
</dbReference>
<feature type="domain" description="SDH C-terminal" evidence="9">
    <location>
        <begin position="260"/>
        <end position="285"/>
    </location>
</feature>
<evidence type="ECO:0000313" key="10">
    <source>
        <dbReference type="EMBL" id="MFC6182427.1"/>
    </source>
</evidence>
<evidence type="ECO:0000256" key="7">
    <source>
        <dbReference type="HAMAP-Rule" id="MF_00222"/>
    </source>
</evidence>
<feature type="domain" description="Shikimate dehydrogenase substrate binding N-terminal" evidence="8">
    <location>
        <begin position="14"/>
        <end position="96"/>
    </location>
</feature>
<dbReference type="InterPro" id="IPR046346">
    <property type="entry name" value="Aminoacid_DH-like_N_sf"/>
</dbReference>
<dbReference type="InterPro" id="IPR013708">
    <property type="entry name" value="Shikimate_DH-bd_N"/>
</dbReference>
<sequence length="294" mass="31145">MESRIDGHTTMLGLFGSPVGHSGSPAMYNYSFEQAGINDAYLAFDIQADQMASALEKMRIFNMRGANVTMPCKKVAAELVDELSPAAELIGAVNTIVNNDGVLVGHNTDGAGYVENLRHHDVDPQGKRLTILGAGGAGTAIAVQMALEGAAVIRIFNPKDAFFKNAELTAQKIMAKVPACHVEVGDINDQTALTEAIKASDILANATKVGMNPHPDQSNIKDVSVFRPDLVVTDTVYSPATTKMLADAKAQGSTTIGGKGMLVWQGAAAFKLYTGQEMPVDDVKRLFFSDTGGN</sequence>
<dbReference type="EMBL" id="JBHSSC010000045">
    <property type="protein sequence ID" value="MFC6182427.1"/>
    <property type="molecule type" value="Genomic_DNA"/>
</dbReference>
<comment type="function">
    <text evidence="7">Involved in the biosynthesis of the chorismate, which leads to the biosynthesis of aromatic amino acids. Catalyzes the reversible NADPH linked reduction of 3-dehydroshikimate (DHSA) to yield shikimate (SA).</text>
</comment>
<comment type="catalytic activity">
    <reaction evidence="7">
        <text>shikimate + NADP(+) = 3-dehydroshikimate + NADPH + H(+)</text>
        <dbReference type="Rhea" id="RHEA:17737"/>
        <dbReference type="ChEBI" id="CHEBI:15378"/>
        <dbReference type="ChEBI" id="CHEBI:16630"/>
        <dbReference type="ChEBI" id="CHEBI:36208"/>
        <dbReference type="ChEBI" id="CHEBI:57783"/>
        <dbReference type="ChEBI" id="CHEBI:58349"/>
        <dbReference type="EC" id="1.1.1.25"/>
    </reaction>
</comment>
<keyword evidence="3 7" id="KW-0028">Amino-acid biosynthesis</keyword>
<comment type="pathway">
    <text evidence="1 7">Metabolic intermediate biosynthesis; chorismate biosynthesis; chorismate from D-erythrose 4-phosphate and phosphoenolpyruvate: step 4/7.</text>
</comment>
<evidence type="ECO:0000256" key="3">
    <source>
        <dbReference type="ARBA" id="ARBA00022605"/>
    </source>
</evidence>
<feature type="binding site" evidence="7">
    <location>
        <position position="258"/>
    </location>
    <ligand>
        <name>NADP(+)</name>
        <dbReference type="ChEBI" id="CHEBI:58349"/>
    </ligand>
</feature>
<evidence type="ECO:0000256" key="4">
    <source>
        <dbReference type="ARBA" id="ARBA00022857"/>
    </source>
</evidence>
<feature type="binding site" evidence="7">
    <location>
        <position position="265"/>
    </location>
    <ligand>
        <name>shikimate</name>
        <dbReference type="ChEBI" id="CHEBI:36208"/>
    </ligand>
</feature>
<dbReference type="Pfam" id="PF08501">
    <property type="entry name" value="Shikimate_dh_N"/>
    <property type="match status" value="1"/>
</dbReference>
<comment type="caution">
    <text evidence="7">Lacks conserved residue(s) required for the propagation of feature annotation.</text>
</comment>
<dbReference type="InterPro" id="IPR041121">
    <property type="entry name" value="SDH_C"/>
</dbReference>
<dbReference type="GO" id="GO:0004764">
    <property type="term" value="F:shikimate 3-dehydrogenase (NADP+) activity"/>
    <property type="evidence" value="ECO:0007669"/>
    <property type="project" value="UniProtKB-EC"/>
</dbReference>
<keyword evidence="6 7" id="KW-0057">Aromatic amino acid biosynthesis</keyword>
<comment type="caution">
    <text evidence="10">The sequence shown here is derived from an EMBL/GenBank/DDBJ whole genome shotgun (WGS) entry which is preliminary data.</text>
</comment>
<dbReference type="CDD" id="cd01065">
    <property type="entry name" value="NAD_bind_Shikimate_DH"/>
    <property type="match status" value="1"/>
</dbReference>
<dbReference type="Proteomes" id="UP001596282">
    <property type="component" value="Unassembled WGS sequence"/>
</dbReference>
<evidence type="ECO:0000256" key="2">
    <source>
        <dbReference type="ARBA" id="ARBA00012962"/>
    </source>
</evidence>
<evidence type="ECO:0000256" key="5">
    <source>
        <dbReference type="ARBA" id="ARBA00023002"/>
    </source>
</evidence>